<dbReference type="Proteomes" id="UP001567538">
    <property type="component" value="Unassembled WGS sequence"/>
</dbReference>
<evidence type="ECO:0000259" key="1">
    <source>
        <dbReference type="Pfam" id="PF25372"/>
    </source>
</evidence>
<dbReference type="EMBL" id="JBEAFC010000007">
    <property type="protein sequence ID" value="KAL1548520.1"/>
    <property type="molecule type" value="Genomic_DNA"/>
</dbReference>
<gene>
    <name evidence="2" type="ORF">AAHA92_16740</name>
</gene>
<dbReference type="InterPro" id="IPR006553">
    <property type="entry name" value="Leu-rich_rpt_Cys-con_subtyp"/>
</dbReference>
<accession>A0ABD1GWI4</accession>
<organism evidence="2 3">
    <name type="scientific">Salvia divinorum</name>
    <name type="common">Maria pastora</name>
    <name type="synonym">Diviner's sage</name>
    <dbReference type="NCBI Taxonomy" id="28513"/>
    <lineage>
        <taxon>Eukaryota</taxon>
        <taxon>Viridiplantae</taxon>
        <taxon>Streptophyta</taxon>
        <taxon>Embryophyta</taxon>
        <taxon>Tracheophyta</taxon>
        <taxon>Spermatophyta</taxon>
        <taxon>Magnoliopsida</taxon>
        <taxon>eudicotyledons</taxon>
        <taxon>Gunneridae</taxon>
        <taxon>Pentapetalae</taxon>
        <taxon>asterids</taxon>
        <taxon>lamiids</taxon>
        <taxon>Lamiales</taxon>
        <taxon>Lamiaceae</taxon>
        <taxon>Nepetoideae</taxon>
        <taxon>Mentheae</taxon>
        <taxon>Salviinae</taxon>
        <taxon>Salvia</taxon>
        <taxon>Salvia subgen. Calosphace</taxon>
    </lineage>
</organism>
<name>A0ABD1GWI4_SALDI</name>
<dbReference type="PANTHER" id="PTHR13318:SF41">
    <property type="entry name" value="F-BOX_LRR-REPEAT PROTEIN 4"/>
    <property type="match status" value="1"/>
</dbReference>
<dbReference type="PANTHER" id="PTHR13318">
    <property type="entry name" value="PARTNER OF PAIRED, ISOFORM B-RELATED"/>
    <property type="match status" value="1"/>
</dbReference>
<dbReference type="Pfam" id="PF25372">
    <property type="entry name" value="DUF7885"/>
    <property type="match status" value="1"/>
</dbReference>
<dbReference type="InterPro" id="IPR032675">
    <property type="entry name" value="LRR_dom_sf"/>
</dbReference>
<dbReference type="AlphaFoldDB" id="A0ABD1GWI4"/>
<dbReference type="Gene3D" id="3.80.10.10">
    <property type="entry name" value="Ribonuclease Inhibitor"/>
    <property type="match status" value="2"/>
</dbReference>
<keyword evidence="3" id="KW-1185">Reference proteome</keyword>
<evidence type="ECO:0000313" key="2">
    <source>
        <dbReference type="EMBL" id="KAL1548520.1"/>
    </source>
</evidence>
<feature type="domain" description="F-box/LRR-repeat protein 15-like leucin rich repeat" evidence="1">
    <location>
        <begin position="111"/>
        <end position="222"/>
    </location>
</feature>
<dbReference type="SUPFAM" id="SSF52047">
    <property type="entry name" value="RNI-like"/>
    <property type="match status" value="1"/>
</dbReference>
<protein>
    <submittedName>
        <fullName evidence="2">F-box/LRR-repeat protein 4-like</fullName>
    </submittedName>
</protein>
<comment type="caution">
    <text evidence="2">The sequence shown here is derived from an EMBL/GenBank/DDBJ whole genome shotgun (WGS) entry which is preliminary data.</text>
</comment>
<sequence length="383" mass="42142">MRGRAATPARFVCKRWLGLERLSRDTIRFGASASPDKLVELFGRLFPNIQYVFVDECISGTLPVQCRKRCRFSLAKSWWNEGSVQSAFDDNGMGASCLSDCVLTAVGGSFVKLEKLSLIWCSSLIDAGLKSFAEKCRSVKSLNLQSCCVGDEGLTAIEECCNFLQDLNLRFCEGLTVRELVQLALGCGKTLKSIGVATCAKITDISLEAVGSHCRSLESLSLDSEIINDKGLLAVAKRCFTLKVLKLQCLNITDDALQAVGTNCSLLEVFALYRLQKFTDRSLFAIELMHIEINCCHNIGTGGLKSVGKFCARLSELALLYCQRIESDTIDEIGKGCKFLQALHLVDCSGIGDDSICSIARGCRYLKKLHTTFANVTRWEIEE</sequence>
<evidence type="ECO:0000313" key="3">
    <source>
        <dbReference type="Proteomes" id="UP001567538"/>
    </source>
</evidence>
<dbReference type="InterPro" id="IPR057207">
    <property type="entry name" value="FBXL15_LRR"/>
</dbReference>
<proteinExistence type="predicted"/>
<dbReference type="SMART" id="SM00367">
    <property type="entry name" value="LRR_CC"/>
    <property type="match status" value="9"/>
</dbReference>
<reference evidence="2 3" key="1">
    <citation type="submission" date="2024-06" db="EMBL/GenBank/DDBJ databases">
        <title>A chromosome level genome sequence of Diviner's sage (Salvia divinorum).</title>
        <authorList>
            <person name="Ford S.A."/>
            <person name="Ro D.-K."/>
            <person name="Ness R.W."/>
            <person name="Phillips M.A."/>
        </authorList>
    </citation>
    <scope>NUCLEOTIDE SEQUENCE [LARGE SCALE GENOMIC DNA]</scope>
    <source>
        <strain evidence="2">SAF-2024a</strain>
        <tissue evidence="2">Leaf</tissue>
    </source>
</reference>